<name>A0AAJ0HWK6_9PEZI</name>
<dbReference type="AlphaFoldDB" id="A0AAJ0HWK6"/>
<dbReference type="Proteomes" id="UP001275084">
    <property type="component" value="Unassembled WGS sequence"/>
</dbReference>
<reference evidence="1" key="1">
    <citation type="journal article" date="2023" name="Mol. Phylogenet. Evol.">
        <title>Genome-scale phylogeny and comparative genomics of the fungal order Sordariales.</title>
        <authorList>
            <person name="Hensen N."/>
            <person name="Bonometti L."/>
            <person name="Westerberg I."/>
            <person name="Brannstrom I.O."/>
            <person name="Guillou S."/>
            <person name="Cros-Aarteil S."/>
            <person name="Calhoun S."/>
            <person name="Haridas S."/>
            <person name="Kuo A."/>
            <person name="Mondo S."/>
            <person name="Pangilinan J."/>
            <person name="Riley R."/>
            <person name="LaButti K."/>
            <person name="Andreopoulos B."/>
            <person name="Lipzen A."/>
            <person name="Chen C."/>
            <person name="Yan M."/>
            <person name="Daum C."/>
            <person name="Ng V."/>
            <person name="Clum A."/>
            <person name="Steindorff A."/>
            <person name="Ohm R.A."/>
            <person name="Martin F."/>
            <person name="Silar P."/>
            <person name="Natvig D.O."/>
            <person name="Lalanne C."/>
            <person name="Gautier V."/>
            <person name="Ament-Velasquez S.L."/>
            <person name="Kruys A."/>
            <person name="Hutchinson M.I."/>
            <person name="Powell A.J."/>
            <person name="Barry K."/>
            <person name="Miller A.N."/>
            <person name="Grigoriev I.V."/>
            <person name="Debuchy R."/>
            <person name="Gladieux P."/>
            <person name="Hiltunen Thoren M."/>
            <person name="Johannesson H."/>
        </authorList>
    </citation>
    <scope>NUCLEOTIDE SEQUENCE</scope>
    <source>
        <strain evidence="1">CBS 955.72</strain>
    </source>
</reference>
<proteinExistence type="predicted"/>
<sequence>MSWMAILSAWLSGAAGVALLILVFTQHLFKTQTTKEVYLADLASKERIAVLAKEECELAKEVRLAELASKARMRKEALASKGRSAVREMEKDVILARLAHDSPEAPASLPPHCA</sequence>
<comment type="caution">
    <text evidence="1">The sequence shown here is derived from an EMBL/GenBank/DDBJ whole genome shotgun (WGS) entry which is preliminary data.</text>
</comment>
<keyword evidence="2" id="KW-1185">Reference proteome</keyword>
<reference evidence="1" key="2">
    <citation type="submission" date="2023-06" db="EMBL/GenBank/DDBJ databases">
        <authorList>
            <consortium name="Lawrence Berkeley National Laboratory"/>
            <person name="Haridas S."/>
            <person name="Hensen N."/>
            <person name="Bonometti L."/>
            <person name="Westerberg I."/>
            <person name="Brannstrom I.O."/>
            <person name="Guillou S."/>
            <person name="Cros-Aarteil S."/>
            <person name="Calhoun S."/>
            <person name="Kuo A."/>
            <person name="Mondo S."/>
            <person name="Pangilinan J."/>
            <person name="Riley R."/>
            <person name="Labutti K."/>
            <person name="Andreopoulos B."/>
            <person name="Lipzen A."/>
            <person name="Chen C."/>
            <person name="Yanf M."/>
            <person name="Daum C."/>
            <person name="Ng V."/>
            <person name="Clum A."/>
            <person name="Steindorff A."/>
            <person name="Ohm R."/>
            <person name="Martin F."/>
            <person name="Silar P."/>
            <person name="Natvig D."/>
            <person name="Lalanne C."/>
            <person name="Gautier V."/>
            <person name="Ament-Velasquez S.L."/>
            <person name="Kruys A."/>
            <person name="Hutchinson M.I."/>
            <person name="Powell A.J."/>
            <person name="Barry K."/>
            <person name="Miller A.N."/>
            <person name="Grigoriev I.V."/>
            <person name="Debuchy R."/>
            <person name="Gladieux P."/>
            <person name="Thoren M.H."/>
            <person name="Johannesson H."/>
        </authorList>
    </citation>
    <scope>NUCLEOTIDE SEQUENCE</scope>
    <source>
        <strain evidence="1">CBS 955.72</strain>
    </source>
</reference>
<dbReference type="EMBL" id="JAUIQD010000001">
    <property type="protein sequence ID" value="KAK3364241.1"/>
    <property type="molecule type" value="Genomic_DNA"/>
</dbReference>
<accession>A0AAJ0HWK6</accession>
<protein>
    <submittedName>
        <fullName evidence="1">Uncharacterized protein</fullName>
    </submittedName>
</protein>
<evidence type="ECO:0000313" key="1">
    <source>
        <dbReference type="EMBL" id="KAK3364241.1"/>
    </source>
</evidence>
<gene>
    <name evidence="1" type="ORF">B0T25DRAFT_529629</name>
</gene>
<evidence type="ECO:0000313" key="2">
    <source>
        <dbReference type="Proteomes" id="UP001275084"/>
    </source>
</evidence>
<organism evidence="1 2">
    <name type="scientific">Lasiosphaeria hispida</name>
    <dbReference type="NCBI Taxonomy" id="260671"/>
    <lineage>
        <taxon>Eukaryota</taxon>
        <taxon>Fungi</taxon>
        <taxon>Dikarya</taxon>
        <taxon>Ascomycota</taxon>
        <taxon>Pezizomycotina</taxon>
        <taxon>Sordariomycetes</taxon>
        <taxon>Sordariomycetidae</taxon>
        <taxon>Sordariales</taxon>
        <taxon>Lasiosphaeriaceae</taxon>
        <taxon>Lasiosphaeria</taxon>
    </lineage>
</organism>